<name>A0A814XV13_9BILA</name>
<evidence type="ECO:0000313" key="4">
    <source>
        <dbReference type="Proteomes" id="UP000663882"/>
    </source>
</evidence>
<dbReference type="AlphaFoldDB" id="A0A814XV13"/>
<evidence type="ECO:0000256" key="1">
    <source>
        <dbReference type="SAM" id="Phobius"/>
    </source>
</evidence>
<evidence type="ECO:0000313" key="2">
    <source>
        <dbReference type="EMBL" id="CAF1220665.1"/>
    </source>
</evidence>
<reference evidence="2" key="1">
    <citation type="submission" date="2021-02" db="EMBL/GenBank/DDBJ databases">
        <authorList>
            <person name="Nowell W R."/>
        </authorList>
    </citation>
    <scope>NUCLEOTIDE SEQUENCE</scope>
</reference>
<accession>A0A814XV13</accession>
<comment type="caution">
    <text evidence="2">The sequence shown here is derived from an EMBL/GenBank/DDBJ whole genome shotgun (WGS) entry which is preliminary data.</text>
</comment>
<keyword evidence="1" id="KW-0812">Transmembrane</keyword>
<dbReference type="EMBL" id="CAJNOO010001962">
    <property type="protein sequence ID" value="CAF1220665.1"/>
    <property type="molecule type" value="Genomic_DNA"/>
</dbReference>
<dbReference type="EMBL" id="CAJOAX010001094">
    <property type="protein sequence ID" value="CAF3685126.1"/>
    <property type="molecule type" value="Genomic_DNA"/>
</dbReference>
<keyword evidence="1" id="KW-0472">Membrane</keyword>
<protein>
    <submittedName>
        <fullName evidence="2">Uncharacterized protein</fullName>
    </submittedName>
</protein>
<gene>
    <name evidence="3" type="ORF">OTI717_LOCUS11493</name>
    <name evidence="2" type="ORF">RFH988_LOCUS25626</name>
</gene>
<dbReference type="Proteomes" id="UP000663823">
    <property type="component" value="Unassembled WGS sequence"/>
</dbReference>
<proteinExistence type="predicted"/>
<organism evidence="2 4">
    <name type="scientific">Rotaria sordida</name>
    <dbReference type="NCBI Taxonomy" id="392033"/>
    <lineage>
        <taxon>Eukaryota</taxon>
        <taxon>Metazoa</taxon>
        <taxon>Spiralia</taxon>
        <taxon>Gnathifera</taxon>
        <taxon>Rotifera</taxon>
        <taxon>Eurotatoria</taxon>
        <taxon>Bdelloidea</taxon>
        <taxon>Philodinida</taxon>
        <taxon>Philodinidae</taxon>
        <taxon>Rotaria</taxon>
    </lineage>
</organism>
<dbReference type="Proteomes" id="UP000663882">
    <property type="component" value="Unassembled WGS sequence"/>
</dbReference>
<keyword evidence="1" id="KW-1133">Transmembrane helix</keyword>
<feature type="transmembrane region" description="Helical" evidence="1">
    <location>
        <begin position="79"/>
        <end position="98"/>
    </location>
</feature>
<sequence length="99" mass="11457">MYEGHSSVHSNTNTVDDDDEQLLTLTTFDSQHETILINTLNESVVDINSTNEEKLYKKPVLDEIQVEPPVTDTFRWSNIYARYIIAAWAFFGFFCLFAM</sequence>
<evidence type="ECO:0000313" key="3">
    <source>
        <dbReference type="EMBL" id="CAF3685126.1"/>
    </source>
</evidence>